<dbReference type="Proteomes" id="UP000259040">
    <property type="component" value="Segment"/>
</dbReference>
<evidence type="ECO:0000313" key="1">
    <source>
        <dbReference type="EMBL" id="AXH66539.1"/>
    </source>
</evidence>
<sequence>MDRQEALEILDCFLFEDIINNRNPYEERCKITYVGDHFAVLDTETGEVHKFKMQFVESDLAEDVWNQVFEDQEWDWYINREWENDED</sequence>
<accession>A0A345M7R8</accession>
<reference evidence="1 2" key="1">
    <citation type="submission" date="2018-07" db="EMBL/GenBank/DDBJ databases">
        <authorList>
            <person name="Boyd E.M."/>
            <person name="Barkley D.B."/>
            <person name="Naeem H."/>
            <person name="Vanhorne R."/>
            <person name="Nayek S."/>
            <person name="Layton S.R."/>
            <person name="Hughes L.E."/>
            <person name="Garlena R.A."/>
            <person name="Russell D.A."/>
            <person name="Pope W.H."/>
            <person name="Jacobs-Sera D."/>
            <person name="Hatfull G.F."/>
        </authorList>
    </citation>
    <scope>NUCLEOTIDE SEQUENCE [LARGE SCALE GENOMIC DNA]</scope>
</reference>
<name>A0A345M7R8_9CAUD</name>
<proteinExistence type="predicted"/>
<evidence type="ECO:0000313" key="2">
    <source>
        <dbReference type="Proteomes" id="UP000259040"/>
    </source>
</evidence>
<organism evidence="1 2">
    <name type="scientific">Streptomyces phage Starbow</name>
    <dbReference type="NCBI Taxonomy" id="2283266"/>
    <lineage>
        <taxon>Viruses</taxon>
        <taxon>Duplodnaviria</taxon>
        <taxon>Heunggongvirae</taxon>
        <taxon>Uroviricota</taxon>
        <taxon>Caudoviricetes</taxon>
        <taxon>Stanwilliamsviridae</taxon>
        <taxon>Boydwoodruffvirinae</taxon>
        <taxon>Karimacvirus</taxon>
        <taxon>Karimacvirus karimac</taxon>
        <taxon>Streptomyces virus Karimac</taxon>
    </lineage>
</organism>
<dbReference type="EMBL" id="MH576964">
    <property type="protein sequence ID" value="AXH66539.1"/>
    <property type="molecule type" value="Genomic_DNA"/>
</dbReference>
<gene>
    <name evidence="1" type="primary">29</name>
    <name evidence="1" type="ORF">SEA_STARBOW_29</name>
</gene>
<protein>
    <submittedName>
        <fullName evidence="1">Uncharacterized protein</fullName>
    </submittedName>
</protein>